<dbReference type="Proteomes" id="UP001293254">
    <property type="component" value="Unassembled WGS sequence"/>
</dbReference>
<sequence>MANDLLISCLLTQVAKGCTSTASSTSSCLPPTVATLIPRPAEERSHSHRQTLCGELVLFLESRLSSYLPRSTKEYKATDEQLLIVTNNQYGKVHEAKQEVIRNYPNTQEGKAVGGHVREPKSNSPPQGYLSICANTIFLNGEARLKDTLEPEEGTPSIEKTPFPAEEHDPMHVRP</sequence>
<evidence type="ECO:0000256" key="2">
    <source>
        <dbReference type="SAM" id="SignalP"/>
    </source>
</evidence>
<feature type="region of interest" description="Disordered" evidence="1">
    <location>
        <begin position="144"/>
        <end position="175"/>
    </location>
</feature>
<evidence type="ECO:0000313" key="4">
    <source>
        <dbReference type="Proteomes" id="UP001293254"/>
    </source>
</evidence>
<accession>A0AAE2CJP7</accession>
<feature type="region of interest" description="Disordered" evidence="1">
    <location>
        <begin position="106"/>
        <end position="128"/>
    </location>
</feature>
<protein>
    <submittedName>
        <fullName evidence="3">Uncharacterized protein</fullName>
    </submittedName>
</protein>
<keyword evidence="4" id="KW-1185">Reference proteome</keyword>
<feature type="signal peptide" evidence="2">
    <location>
        <begin position="1"/>
        <end position="17"/>
    </location>
</feature>
<feature type="chain" id="PRO_5042029489" evidence="2">
    <location>
        <begin position="18"/>
        <end position="175"/>
    </location>
</feature>
<proteinExistence type="predicted"/>
<gene>
    <name evidence="3" type="ORF">Salat_1660700</name>
</gene>
<reference evidence="3" key="1">
    <citation type="submission" date="2020-06" db="EMBL/GenBank/DDBJ databases">
        <authorList>
            <person name="Li T."/>
            <person name="Hu X."/>
            <person name="Zhang T."/>
            <person name="Song X."/>
            <person name="Zhang H."/>
            <person name="Dai N."/>
            <person name="Sheng W."/>
            <person name="Hou X."/>
            <person name="Wei L."/>
        </authorList>
    </citation>
    <scope>NUCLEOTIDE SEQUENCE</scope>
    <source>
        <strain evidence="3">3651</strain>
        <tissue evidence="3">Leaf</tissue>
    </source>
</reference>
<name>A0AAE2CJP7_9LAMI</name>
<evidence type="ECO:0000256" key="1">
    <source>
        <dbReference type="SAM" id="MobiDB-lite"/>
    </source>
</evidence>
<comment type="caution">
    <text evidence="3">The sequence shown here is derived from an EMBL/GenBank/DDBJ whole genome shotgun (WGS) entry which is preliminary data.</text>
</comment>
<keyword evidence="2" id="KW-0732">Signal</keyword>
<dbReference type="AlphaFoldDB" id="A0AAE2CJP7"/>
<evidence type="ECO:0000313" key="3">
    <source>
        <dbReference type="EMBL" id="KAK4424671.1"/>
    </source>
</evidence>
<reference evidence="3" key="2">
    <citation type="journal article" date="2024" name="Plant">
        <title>Genomic evolution and insights into agronomic trait innovations of Sesamum species.</title>
        <authorList>
            <person name="Miao H."/>
            <person name="Wang L."/>
            <person name="Qu L."/>
            <person name="Liu H."/>
            <person name="Sun Y."/>
            <person name="Le M."/>
            <person name="Wang Q."/>
            <person name="Wei S."/>
            <person name="Zheng Y."/>
            <person name="Lin W."/>
            <person name="Duan Y."/>
            <person name="Cao H."/>
            <person name="Xiong S."/>
            <person name="Wang X."/>
            <person name="Wei L."/>
            <person name="Li C."/>
            <person name="Ma Q."/>
            <person name="Ju M."/>
            <person name="Zhao R."/>
            <person name="Li G."/>
            <person name="Mu C."/>
            <person name="Tian Q."/>
            <person name="Mei H."/>
            <person name="Zhang T."/>
            <person name="Gao T."/>
            <person name="Zhang H."/>
        </authorList>
    </citation>
    <scope>NUCLEOTIDE SEQUENCE</scope>
    <source>
        <strain evidence="3">3651</strain>
    </source>
</reference>
<dbReference type="EMBL" id="JACGWO010000006">
    <property type="protein sequence ID" value="KAK4424671.1"/>
    <property type="molecule type" value="Genomic_DNA"/>
</dbReference>
<organism evidence="3 4">
    <name type="scientific">Sesamum alatum</name>
    <dbReference type="NCBI Taxonomy" id="300844"/>
    <lineage>
        <taxon>Eukaryota</taxon>
        <taxon>Viridiplantae</taxon>
        <taxon>Streptophyta</taxon>
        <taxon>Embryophyta</taxon>
        <taxon>Tracheophyta</taxon>
        <taxon>Spermatophyta</taxon>
        <taxon>Magnoliopsida</taxon>
        <taxon>eudicotyledons</taxon>
        <taxon>Gunneridae</taxon>
        <taxon>Pentapetalae</taxon>
        <taxon>asterids</taxon>
        <taxon>lamiids</taxon>
        <taxon>Lamiales</taxon>
        <taxon>Pedaliaceae</taxon>
        <taxon>Sesamum</taxon>
    </lineage>
</organism>
<feature type="compositionally biased region" description="Basic and acidic residues" evidence="1">
    <location>
        <begin position="165"/>
        <end position="175"/>
    </location>
</feature>